<keyword evidence="4 7" id="KW-0418">Kinase</keyword>
<evidence type="ECO:0000313" key="9">
    <source>
        <dbReference type="EMBL" id="BBL80140.1"/>
    </source>
</evidence>
<dbReference type="EMBL" id="AP019791">
    <property type="protein sequence ID" value="BBL80140.1"/>
    <property type="molecule type" value="Genomic_DNA"/>
</dbReference>
<organism evidence="9 10">
    <name type="scientific">Rubrobacter xylanophilus</name>
    <dbReference type="NCBI Taxonomy" id="49319"/>
    <lineage>
        <taxon>Bacteria</taxon>
        <taxon>Bacillati</taxon>
        <taxon>Actinomycetota</taxon>
        <taxon>Rubrobacteria</taxon>
        <taxon>Rubrobacterales</taxon>
        <taxon>Rubrobacteraceae</taxon>
        <taxon>Rubrobacter</taxon>
    </lineage>
</organism>
<dbReference type="SUPFAM" id="SSF53633">
    <property type="entry name" value="Carbamate kinase-like"/>
    <property type="match status" value="1"/>
</dbReference>
<keyword evidence="3 7" id="KW-0808">Transferase</keyword>
<dbReference type="PANTHER" id="PTHR30409:SF1">
    <property type="entry name" value="CARBAMATE KINASE-RELATED"/>
    <property type="match status" value="1"/>
</dbReference>
<reference evidence="9" key="1">
    <citation type="journal article" date="2019" name="Microbiol. Resour. Announc.">
        <title>Complete Genome Sequence of Rubrobacter xylanophilus Strain AA3-22, Isolated from Arima Onsen in Japan.</title>
        <authorList>
            <person name="Tomariguchi N."/>
            <person name="Miyazaki K."/>
        </authorList>
    </citation>
    <scope>NUCLEOTIDE SEQUENCE [LARGE SCALE GENOMIC DNA]</scope>
    <source>
        <strain evidence="9">AA3-22</strain>
    </source>
</reference>
<dbReference type="GO" id="GO:0008804">
    <property type="term" value="F:carbamate kinase activity"/>
    <property type="evidence" value="ECO:0007669"/>
    <property type="project" value="UniProtKB-UniRule"/>
</dbReference>
<dbReference type="OrthoDB" id="9766717at2"/>
<dbReference type="InterPro" id="IPR001048">
    <property type="entry name" value="Asp/Glu/Uridylate_kinase"/>
</dbReference>
<dbReference type="PANTHER" id="PTHR30409">
    <property type="entry name" value="CARBAMATE KINASE"/>
    <property type="match status" value="1"/>
</dbReference>
<evidence type="ECO:0000259" key="8">
    <source>
        <dbReference type="Pfam" id="PF00696"/>
    </source>
</evidence>
<dbReference type="GO" id="GO:0019546">
    <property type="term" value="P:L-arginine deiminase pathway"/>
    <property type="evidence" value="ECO:0007669"/>
    <property type="project" value="TreeGrafter"/>
</dbReference>
<dbReference type="AlphaFoldDB" id="A0A510HJF4"/>
<evidence type="ECO:0000256" key="4">
    <source>
        <dbReference type="ARBA" id="ARBA00022777"/>
    </source>
</evidence>
<dbReference type="Gene3D" id="3.40.1160.10">
    <property type="entry name" value="Acetylglutamate kinase-like"/>
    <property type="match status" value="1"/>
</dbReference>
<evidence type="ECO:0000256" key="6">
    <source>
        <dbReference type="NCBIfam" id="TIGR00746"/>
    </source>
</evidence>
<evidence type="ECO:0000256" key="1">
    <source>
        <dbReference type="ARBA" id="ARBA00011066"/>
    </source>
</evidence>
<dbReference type="PIRSF" id="PIRSF000723">
    <property type="entry name" value="Carbamate_kin"/>
    <property type="match status" value="1"/>
</dbReference>
<keyword evidence="10" id="KW-1185">Reference proteome</keyword>
<dbReference type="NCBIfam" id="TIGR00746">
    <property type="entry name" value="arcC"/>
    <property type="match status" value="1"/>
</dbReference>
<evidence type="ECO:0000256" key="7">
    <source>
        <dbReference type="PIRNR" id="PIRNR000723"/>
    </source>
</evidence>
<dbReference type="InterPro" id="IPR036393">
    <property type="entry name" value="AceGlu_kinase-like_sf"/>
</dbReference>
<dbReference type="Pfam" id="PF00696">
    <property type="entry name" value="AA_kinase"/>
    <property type="match status" value="1"/>
</dbReference>
<dbReference type="NCBIfam" id="NF009007">
    <property type="entry name" value="PRK12352.1"/>
    <property type="match status" value="1"/>
</dbReference>
<name>A0A510HJF4_9ACTN</name>
<evidence type="ECO:0000313" key="10">
    <source>
        <dbReference type="Proteomes" id="UP000318065"/>
    </source>
</evidence>
<dbReference type="CDD" id="cd04235">
    <property type="entry name" value="AAK_CK"/>
    <property type="match status" value="1"/>
</dbReference>
<dbReference type="Proteomes" id="UP000318065">
    <property type="component" value="Chromosome"/>
</dbReference>
<gene>
    <name evidence="9" type="ORF">RxyAA322_19940</name>
</gene>
<dbReference type="InterPro" id="IPR003964">
    <property type="entry name" value="Carb_kinase"/>
</dbReference>
<comment type="catalytic activity">
    <reaction evidence="5">
        <text>hydrogencarbonate + NH4(+) + ATP = carbamoyl phosphate + ADP + H2O + H(+)</text>
        <dbReference type="Rhea" id="RHEA:10152"/>
        <dbReference type="ChEBI" id="CHEBI:15377"/>
        <dbReference type="ChEBI" id="CHEBI:15378"/>
        <dbReference type="ChEBI" id="CHEBI:17544"/>
        <dbReference type="ChEBI" id="CHEBI:28938"/>
        <dbReference type="ChEBI" id="CHEBI:30616"/>
        <dbReference type="ChEBI" id="CHEBI:58228"/>
        <dbReference type="ChEBI" id="CHEBI:456216"/>
        <dbReference type="EC" id="2.7.2.2"/>
    </reaction>
</comment>
<dbReference type="GO" id="GO:0005829">
    <property type="term" value="C:cytosol"/>
    <property type="evidence" value="ECO:0007669"/>
    <property type="project" value="TreeGrafter"/>
</dbReference>
<dbReference type="RefSeq" id="WP_143528178.1">
    <property type="nucleotide sequence ID" value="NZ_AP019791.1"/>
</dbReference>
<comment type="similarity">
    <text evidence="1 7">Belongs to the carbamate kinase family.</text>
</comment>
<sequence length="313" mass="33720">MERVAVVAVGGNSLIKDESHRAMPYQEEAAAETMRHIAEMISGGWEVVITHGNGPQVGYLLRRSELSRHELHEIPLDYCGADTQGATGYMFKKALHNEFALRGIDKQVAAIVTQTVVDRDDPAFENPTKPVGSFMDEKTAKERAEKEGWTVVEDAGRGWRRVVPSPAPVRIVEAPVIEALLKAGIVVVGAGGGGIPVVEDERGLLHGVAAVIDKDHSSALLANTIGADLFLISTAVERVALNFGKPDERPLSKVTLEEARRYRKEGHFAKGSMEPKISAAISFLERGGREAIITSPENIPSALAGETGTHIVP</sequence>
<dbReference type="PRINTS" id="PR01469">
    <property type="entry name" value="CARBMTKINASE"/>
</dbReference>
<proteinExistence type="inferred from homology"/>
<evidence type="ECO:0000256" key="5">
    <source>
        <dbReference type="ARBA" id="ARBA00048467"/>
    </source>
</evidence>
<evidence type="ECO:0000256" key="3">
    <source>
        <dbReference type="ARBA" id="ARBA00022679"/>
    </source>
</evidence>
<evidence type="ECO:0000256" key="2">
    <source>
        <dbReference type="ARBA" id="ARBA00013070"/>
    </source>
</evidence>
<accession>A0A510HJF4</accession>
<protein>
    <recommendedName>
        <fullName evidence="2 6">Carbamate kinase</fullName>
    </recommendedName>
</protein>
<dbReference type="FunFam" id="3.40.1160.10:FF:000007">
    <property type="entry name" value="Carbamate kinase"/>
    <property type="match status" value="1"/>
</dbReference>
<feature type="domain" description="Aspartate/glutamate/uridylate kinase" evidence="8">
    <location>
        <begin position="4"/>
        <end position="295"/>
    </location>
</feature>